<dbReference type="EMBL" id="SMLL01000005">
    <property type="protein sequence ID" value="TFY98625.1"/>
    <property type="molecule type" value="Genomic_DNA"/>
</dbReference>
<protein>
    <submittedName>
        <fullName evidence="1">Dipeptidase</fullName>
    </submittedName>
</protein>
<dbReference type="PANTHER" id="PTHR10443">
    <property type="entry name" value="MICROSOMAL DIPEPTIDASE"/>
    <property type="match status" value="1"/>
</dbReference>
<keyword evidence="2" id="KW-1185">Reference proteome</keyword>
<dbReference type="InterPro" id="IPR032466">
    <property type="entry name" value="Metal_Hydrolase"/>
</dbReference>
<evidence type="ECO:0000313" key="2">
    <source>
        <dbReference type="Proteomes" id="UP000297564"/>
    </source>
</evidence>
<organism evidence="1 2">
    <name type="scientific">Ramlibacter rhizophilus</name>
    <dbReference type="NCBI Taxonomy" id="1781167"/>
    <lineage>
        <taxon>Bacteria</taxon>
        <taxon>Pseudomonadati</taxon>
        <taxon>Pseudomonadota</taxon>
        <taxon>Betaproteobacteria</taxon>
        <taxon>Burkholderiales</taxon>
        <taxon>Comamonadaceae</taxon>
        <taxon>Ramlibacter</taxon>
    </lineage>
</organism>
<evidence type="ECO:0000313" key="1">
    <source>
        <dbReference type="EMBL" id="TFY98625.1"/>
    </source>
</evidence>
<dbReference type="GO" id="GO:0070573">
    <property type="term" value="F:metallodipeptidase activity"/>
    <property type="evidence" value="ECO:0007669"/>
    <property type="project" value="InterPro"/>
</dbReference>
<dbReference type="InterPro" id="IPR008257">
    <property type="entry name" value="Pept_M19"/>
</dbReference>
<accession>A0A4Z0BH43</accession>
<dbReference type="AlphaFoldDB" id="A0A4Z0BH43"/>
<proteinExistence type="predicted"/>
<comment type="caution">
    <text evidence="1">The sequence shown here is derived from an EMBL/GenBank/DDBJ whole genome shotgun (WGS) entry which is preliminary data.</text>
</comment>
<dbReference type="Pfam" id="PF01244">
    <property type="entry name" value="Peptidase_M19"/>
    <property type="match status" value="1"/>
</dbReference>
<dbReference type="SUPFAM" id="SSF51556">
    <property type="entry name" value="Metallo-dependent hydrolases"/>
    <property type="match status" value="1"/>
</dbReference>
<dbReference type="OrthoDB" id="9804920at2"/>
<sequence>MNELTIRPEGVDFAGRTYAIVDGLSMPTPERRWFEQYRGAPLAAVNITISVWENASETMALLGKWRQVLAANQDLVAQATSVEDIEAIRQSGRTALVFGFQNTAPVEHNLDLFGVFRDLGVCIMQLTYNLQNYIGCGYWEEKDTGISSRFGRKALEEMNRLGILIDLSHCGERTTLEAIELSAVPVAITHANPREFVGKGVYGSSRQKTTEAIKALAARKGVIGLSPNRNMTQFGAATTLEQFGDMVAWVADLVGVDAIGLGSDYCPGHTGAVRTWWRYARWSRESAPAEQMTMAPHEGWSDWVKTPAGLHNLIPELDRRGFSLGEIDQMMGGNWMRLFAQTFVPRPGGAA</sequence>
<dbReference type="PANTHER" id="PTHR10443:SF12">
    <property type="entry name" value="DIPEPTIDASE"/>
    <property type="match status" value="1"/>
</dbReference>
<dbReference type="Proteomes" id="UP000297564">
    <property type="component" value="Unassembled WGS sequence"/>
</dbReference>
<dbReference type="GO" id="GO:0006508">
    <property type="term" value="P:proteolysis"/>
    <property type="evidence" value="ECO:0007669"/>
    <property type="project" value="InterPro"/>
</dbReference>
<reference evidence="1 2" key="1">
    <citation type="submission" date="2019-03" db="EMBL/GenBank/DDBJ databases">
        <title>Ramlibacter rhizophilus CCTCC AB2015357, whole genome shotgun sequence.</title>
        <authorList>
            <person name="Zhang X."/>
            <person name="Feng G."/>
            <person name="Zhu H."/>
        </authorList>
    </citation>
    <scope>NUCLEOTIDE SEQUENCE [LARGE SCALE GENOMIC DNA]</scope>
    <source>
        <strain evidence="1 2">CCTCC AB2015357</strain>
    </source>
</reference>
<gene>
    <name evidence="1" type="ORF">EZ242_13930</name>
</gene>
<dbReference type="Gene3D" id="3.20.20.140">
    <property type="entry name" value="Metal-dependent hydrolases"/>
    <property type="match status" value="1"/>
</dbReference>
<dbReference type="RefSeq" id="WP_135285776.1">
    <property type="nucleotide sequence ID" value="NZ_SMLL01000005.1"/>
</dbReference>
<name>A0A4Z0BH43_9BURK</name>
<dbReference type="PROSITE" id="PS51365">
    <property type="entry name" value="RENAL_DIPEPTIDASE_2"/>
    <property type="match status" value="1"/>
</dbReference>